<organism evidence="7 8">
    <name type="scientific">Nelumbo nucifera</name>
    <name type="common">Sacred lotus</name>
    <dbReference type="NCBI Taxonomy" id="4432"/>
    <lineage>
        <taxon>Eukaryota</taxon>
        <taxon>Viridiplantae</taxon>
        <taxon>Streptophyta</taxon>
        <taxon>Embryophyta</taxon>
        <taxon>Tracheophyta</taxon>
        <taxon>Spermatophyta</taxon>
        <taxon>Magnoliopsida</taxon>
        <taxon>Proteales</taxon>
        <taxon>Nelumbonaceae</taxon>
        <taxon>Nelumbo</taxon>
    </lineage>
</organism>
<accession>A0A1U8QBZ0</accession>
<evidence type="ECO:0000256" key="4">
    <source>
        <dbReference type="ARBA" id="ARBA00022807"/>
    </source>
</evidence>
<dbReference type="GO" id="GO:0016926">
    <property type="term" value="P:protein desumoylation"/>
    <property type="evidence" value="ECO:0000318"/>
    <property type="project" value="GO_Central"/>
</dbReference>
<dbReference type="PROSITE" id="PS50600">
    <property type="entry name" value="ULP_PROTEASE"/>
    <property type="match status" value="1"/>
</dbReference>
<dbReference type="Gene3D" id="3.40.395.10">
    <property type="entry name" value="Adenoviral Proteinase, Chain A"/>
    <property type="match status" value="1"/>
</dbReference>
<sequence length="791" mass="91119">MRETHDEVRCRIALSNDSYKDQVDLHRHLADFQEGDMVMVRVRPECFPKGFCKKLYSKIASPYKITKKISSNAYVLELPSNMGISLVFNFEDLSAYHGHSDCPIVPLPKLPLVPSTDVSEDIFGLKFISIASGGYQTFLVKWKNLPLLECSWIITEDLYCLNPELYEQYHAFNSLGSSYFKPGRDDGDWPRHYKIYSRKKKANKQDGKKKEQEFEMQDSIEELLQCQTTPTVHGNKEDSKFEGSPFHMDGKKKEQEFEMQDCIKELLQCQTTPTVHGNNEESKFEGPSFHVDGKKKEQEFEMQDSIKELLQCHTTPTVLGNKEESKFGGASFHVDGKKIEQEFEMQNSIEELLQCQTTPTVHGNNEESKFEGASFHVDGKKKEQEFEMQDSIKELILCQTTRTVHGNRDESKFEGASLHVDDKKKEQEFEMQDSIKELLQCQITPTVHGNKAESKSEGASVHVILERVRNIEAQLQQLQHLQALEPKIQKLEQLISTQLMEWKSEMLQGFALLSLQVQRSFGVPEASMDQDHTKEAINFQTQVVFPHASDFPSFTELEKKAIIYALFNPVGPLDENLVILWKFHLTRSELLCVRDGKCVSSAVMNCVVDVLVHEQFGNGLVKHHYFPTSFAEKILKDEPPSLEELKVFYEPSILKYDLLQCELLFIPLCVDSHWFIYVINLRDKRVEVLNSLPMSGFTVELNYLSRMKETCNEIMSSLSGRPMAITEWPVLIPELPIQKANYDCGIFMICYMEYWDGRLMKSFAQDDIPYLRMKIIADLLLHPENKVTLIR</sequence>
<dbReference type="AlphaFoldDB" id="A0A1U8QBZ0"/>
<dbReference type="SUPFAM" id="SSF54001">
    <property type="entry name" value="Cysteine proteinases"/>
    <property type="match status" value="1"/>
</dbReference>
<dbReference type="SUPFAM" id="SSF54160">
    <property type="entry name" value="Chromo domain-like"/>
    <property type="match status" value="1"/>
</dbReference>
<dbReference type="InterPro" id="IPR003653">
    <property type="entry name" value="Peptidase_C48_C"/>
</dbReference>
<dbReference type="RefSeq" id="XP_019055655.1">
    <property type="nucleotide sequence ID" value="XM_019200110.1"/>
</dbReference>
<feature type="domain" description="Ubiquitin-like protease family profile" evidence="6">
    <location>
        <begin position="583"/>
        <end position="755"/>
    </location>
</feature>
<dbReference type="PROSITE" id="PS50013">
    <property type="entry name" value="CHROMO_2"/>
    <property type="match status" value="1"/>
</dbReference>
<dbReference type="InParanoid" id="A0A1U8QBZ0"/>
<reference evidence="8" key="1">
    <citation type="submission" date="2025-08" db="UniProtKB">
        <authorList>
            <consortium name="RefSeq"/>
        </authorList>
    </citation>
    <scope>IDENTIFICATION</scope>
</reference>
<dbReference type="PANTHER" id="PTHR12606:SF1">
    <property type="entry name" value="UBIQUITIN-LIKE-SPECIFIC PROTEASE 1A"/>
    <property type="match status" value="1"/>
</dbReference>
<evidence type="ECO:0000313" key="8">
    <source>
        <dbReference type="RefSeq" id="XP_019055655.1"/>
    </source>
</evidence>
<feature type="domain" description="Chromo" evidence="5">
    <location>
        <begin position="117"/>
        <end position="170"/>
    </location>
</feature>
<dbReference type="GO" id="GO:0016929">
    <property type="term" value="F:deSUMOylase activity"/>
    <property type="evidence" value="ECO:0000318"/>
    <property type="project" value="GO_Central"/>
</dbReference>
<dbReference type="Gene3D" id="2.40.50.40">
    <property type="match status" value="1"/>
</dbReference>
<evidence type="ECO:0000259" key="5">
    <source>
        <dbReference type="PROSITE" id="PS50013"/>
    </source>
</evidence>
<dbReference type="Proteomes" id="UP000189703">
    <property type="component" value="Unplaced"/>
</dbReference>
<protein>
    <submittedName>
        <fullName evidence="8">Uncharacterized protein LOC104611445 isoform X1</fullName>
    </submittedName>
</protein>
<dbReference type="InterPro" id="IPR000953">
    <property type="entry name" value="Chromo/chromo_shadow_dom"/>
</dbReference>
<evidence type="ECO:0000256" key="3">
    <source>
        <dbReference type="ARBA" id="ARBA00022801"/>
    </source>
</evidence>
<dbReference type="OrthoDB" id="1694156at2759"/>
<evidence type="ECO:0000313" key="7">
    <source>
        <dbReference type="Proteomes" id="UP000189703"/>
    </source>
</evidence>
<dbReference type="GO" id="GO:0005634">
    <property type="term" value="C:nucleus"/>
    <property type="evidence" value="ECO:0000318"/>
    <property type="project" value="GO_Central"/>
</dbReference>
<dbReference type="GeneID" id="104611445"/>
<evidence type="ECO:0000259" key="6">
    <source>
        <dbReference type="PROSITE" id="PS50600"/>
    </source>
</evidence>
<evidence type="ECO:0000256" key="2">
    <source>
        <dbReference type="ARBA" id="ARBA00022670"/>
    </source>
</evidence>
<keyword evidence="2" id="KW-0645">Protease</keyword>
<evidence type="ECO:0000256" key="1">
    <source>
        <dbReference type="ARBA" id="ARBA00005234"/>
    </source>
</evidence>
<proteinExistence type="inferred from homology"/>
<name>A0A1U8QBZ0_NELNU</name>
<dbReference type="FunCoup" id="A0A1U8QBZ0">
    <property type="interactions" value="25"/>
</dbReference>
<dbReference type="InterPro" id="IPR056924">
    <property type="entry name" value="SH3_Tf2-1"/>
</dbReference>
<dbReference type="Pfam" id="PF24626">
    <property type="entry name" value="SH3_Tf2-1"/>
    <property type="match status" value="1"/>
</dbReference>
<dbReference type="STRING" id="4432.A0A1U8QBZ0"/>
<comment type="similarity">
    <text evidence="1">Belongs to the peptidase C48 family.</text>
</comment>
<keyword evidence="4" id="KW-0788">Thiol protease</keyword>
<keyword evidence="7" id="KW-1185">Reference proteome</keyword>
<dbReference type="GO" id="GO:0006508">
    <property type="term" value="P:proteolysis"/>
    <property type="evidence" value="ECO:0007669"/>
    <property type="project" value="UniProtKB-KW"/>
</dbReference>
<dbReference type="PANTHER" id="PTHR12606">
    <property type="entry name" value="SENTRIN/SUMO-SPECIFIC PROTEASE"/>
    <property type="match status" value="1"/>
</dbReference>
<dbReference type="InterPro" id="IPR016197">
    <property type="entry name" value="Chromo-like_dom_sf"/>
</dbReference>
<keyword evidence="3" id="KW-0378">Hydrolase</keyword>
<gene>
    <name evidence="8" type="primary">LOC104611445</name>
</gene>
<dbReference type="InterPro" id="IPR038765">
    <property type="entry name" value="Papain-like_cys_pep_sf"/>
</dbReference>
<dbReference type="Pfam" id="PF02902">
    <property type="entry name" value="Peptidase_C48"/>
    <property type="match status" value="1"/>
</dbReference>